<dbReference type="SUPFAM" id="SSF55681">
    <property type="entry name" value="Class II aaRS and biotin synthetases"/>
    <property type="match status" value="1"/>
</dbReference>
<name>A0ABM1BJ30_LIMPO</name>
<dbReference type="Proteomes" id="UP000694941">
    <property type="component" value="Unplaced"/>
</dbReference>
<dbReference type="SUPFAM" id="SSF46589">
    <property type="entry name" value="tRNA-binding arm"/>
    <property type="match status" value="1"/>
</dbReference>
<sequence length="479" mass="54135">MLLLANVTITTKIIGYRLLLCFVPKVTSVMHMNFSHVSYNYKAFIPSTLYVSGRYGKKIFPVVSPNLDLDFYLKNWENLQKMSELRGTKLPDLTDTLIQIVSLKKQLQELLRRKENISQKLQELSKTNHITSEEKENWKVEGRKVREEIKHVTEKMWDYEDDAIPVLLSIPNNIHPDTPLQDDDIIGNFCSNNQDNCIQNLKACRSHLQVLPNDIQFSNVSPCSYYLTRNAALLELALIYFFSHHLADAGLTEISCPDIVKSVIVEGCGNSFMSSISLISEQKGAMSILTGGASFESLIAYFTRSIVEKTSLPLTFFSVGRCYQSLNPQQLTIPGLFSVPQRTEIHFIIACEESNEKENFGKLVTLLQQCYSLINLPFRIKKLASKNLGAAESLRIEFEVWAPALNDYALCATIIRNGEYISKRLMMRHCSKGNPNGFLHLIHGTVVSIPTLIAAIIENCQTSDCSFVVPKVLQSYMLS</sequence>
<evidence type="ECO:0000259" key="3">
    <source>
        <dbReference type="Pfam" id="PF00587"/>
    </source>
</evidence>
<comment type="similarity">
    <text evidence="1">Belongs to the class-II aminoacyl-tRNA synthetase family. Type-1 seryl-tRNA synthetase subfamily.</text>
</comment>
<dbReference type="RefSeq" id="XP_013782998.1">
    <property type="nucleotide sequence ID" value="XM_013927544.2"/>
</dbReference>
<keyword evidence="2" id="KW-0175">Coiled coil</keyword>
<evidence type="ECO:0000313" key="4">
    <source>
        <dbReference type="Proteomes" id="UP000694941"/>
    </source>
</evidence>
<evidence type="ECO:0000256" key="2">
    <source>
        <dbReference type="SAM" id="Coils"/>
    </source>
</evidence>
<feature type="domain" description="Aminoacyl-tRNA synthetase class II (G/ P/ S/T)" evidence="3">
    <location>
        <begin position="298"/>
        <end position="459"/>
    </location>
</feature>
<protein>
    <submittedName>
        <fullName evidence="5">Serine--tRNA synthetase-like protein Slimp</fullName>
    </submittedName>
</protein>
<dbReference type="Gene3D" id="3.30.930.10">
    <property type="entry name" value="Bira Bifunctional Protein, Domain 2"/>
    <property type="match status" value="1"/>
</dbReference>
<gene>
    <name evidence="5" type="primary">LOC106467216</name>
</gene>
<dbReference type="InterPro" id="IPR002314">
    <property type="entry name" value="aa-tRNA-synt_IIb"/>
</dbReference>
<dbReference type="Pfam" id="PF00587">
    <property type="entry name" value="tRNA-synt_2b"/>
    <property type="match status" value="1"/>
</dbReference>
<dbReference type="InterPro" id="IPR010978">
    <property type="entry name" value="tRNA-bd_arm"/>
</dbReference>
<feature type="coiled-coil region" evidence="2">
    <location>
        <begin position="93"/>
        <end position="134"/>
    </location>
</feature>
<reference evidence="5" key="1">
    <citation type="submission" date="2025-08" db="UniProtKB">
        <authorList>
            <consortium name="RefSeq"/>
        </authorList>
    </citation>
    <scope>IDENTIFICATION</scope>
    <source>
        <tissue evidence="5">Muscle</tissue>
    </source>
</reference>
<dbReference type="PIRSF" id="PIRSF001529">
    <property type="entry name" value="Ser-tRNA-synth_IIa"/>
    <property type="match status" value="1"/>
</dbReference>
<dbReference type="GeneID" id="106467216"/>
<proteinExistence type="inferred from homology"/>
<organism evidence="4 5">
    <name type="scientific">Limulus polyphemus</name>
    <name type="common">Atlantic horseshoe crab</name>
    <dbReference type="NCBI Taxonomy" id="6850"/>
    <lineage>
        <taxon>Eukaryota</taxon>
        <taxon>Metazoa</taxon>
        <taxon>Ecdysozoa</taxon>
        <taxon>Arthropoda</taxon>
        <taxon>Chelicerata</taxon>
        <taxon>Merostomata</taxon>
        <taxon>Xiphosura</taxon>
        <taxon>Limulidae</taxon>
        <taxon>Limulus</taxon>
    </lineage>
</organism>
<evidence type="ECO:0000256" key="1">
    <source>
        <dbReference type="ARBA" id="ARBA00010728"/>
    </source>
</evidence>
<accession>A0ABM1BJ30</accession>
<dbReference type="InterPro" id="IPR002317">
    <property type="entry name" value="Ser-tRNA-ligase_type_1"/>
</dbReference>
<dbReference type="InterPro" id="IPR045864">
    <property type="entry name" value="aa-tRNA-synth_II/BPL/LPL"/>
</dbReference>
<keyword evidence="4" id="KW-1185">Reference proteome</keyword>
<evidence type="ECO:0000313" key="5">
    <source>
        <dbReference type="RefSeq" id="XP_013782998.1"/>
    </source>
</evidence>
<dbReference type="PANTHER" id="PTHR11778">
    <property type="entry name" value="SERYL-TRNA SYNTHETASE"/>
    <property type="match status" value="1"/>
</dbReference>